<dbReference type="GO" id="GO:0003677">
    <property type="term" value="F:DNA binding"/>
    <property type="evidence" value="ECO:0007669"/>
    <property type="project" value="InterPro"/>
</dbReference>
<dbReference type="GO" id="GO:0006310">
    <property type="term" value="P:DNA recombination"/>
    <property type="evidence" value="ECO:0007669"/>
    <property type="project" value="InterPro"/>
</dbReference>
<accession>A0A0H2QYY1</accession>
<dbReference type="GO" id="GO:0015074">
    <property type="term" value="P:DNA integration"/>
    <property type="evidence" value="ECO:0007669"/>
    <property type="project" value="InterPro"/>
</dbReference>
<dbReference type="AlphaFoldDB" id="A0A0H2QYY1"/>
<organism evidence="1 2">
    <name type="scientific">Schizopora paradoxa</name>
    <dbReference type="NCBI Taxonomy" id="27342"/>
    <lineage>
        <taxon>Eukaryota</taxon>
        <taxon>Fungi</taxon>
        <taxon>Dikarya</taxon>
        <taxon>Basidiomycota</taxon>
        <taxon>Agaricomycotina</taxon>
        <taxon>Agaricomycetes</taxon>
        <taxon>Hymenochaetales</taxon>
        <taxon>Schizoporaceae</taxon>
        <taxon>Schizopora</taxon>
    </lineage>
</organism>
<dbReference type="InParanoid" id="A0A0H2QYY1"/>
<protein>
    <recommendedName>
        <fullName evidence="3">DNA breaking-rejoining enzyme</fullName>
    </recommendedName>
</protein>
<proteinExistence type="predicted"/>
<evidence type="ECO:0000313" key="1">
    <source>
        <dbReference type="EMBL" id="KLO04780.1"/>
    </source>
</evidence>
<dbReference type="PANTHER" id="PTHR34605">
    <property type="entry name" value="PHAGE_INTEGRASE DOMAIN-CONTAINING PROTEIN"/>
    <property type="match status" value="1"/>
</dbReference>
<dbReference type="Gene3D" id="1.10.443.10">
    <property type="entry name" value="Intergrase catalytic core"/>
    <property type="match status" value="1"/>
</dbReference>
<sequence>SISHRTTPDTLSFFVAYLSVYVKPSTIASYLSGICNKLKPYFPSVRTTRQSRIVAQTLNGARRLCGTADERKCPLTSEDLLSLATTFGNATAHDEKLFFAAVMAGFHGLLRVSELTMPNLKSARDPQKYMLRHKVVLEDHRVTLHLPGHKADQYLAGHQIILQQHQNHLDPCAPLQKYLDSRDALFPFNPHLWLRQNGTVPSFGWMVKRMKGFFEGDIGSGPAVRLTSHS</sequence>
<evidence type="ECO:0000313" key="2">
    <source>
        <dbReference type="Proteomes" id="UP000053477"/>
    </source>
</evidence>
<feature type="non-terminal residue" evidence="1">
    <location>
        <position position="1"/>
    </location>
</feature>
<dbReference type="PANTHER" id="PTHR34605:SF3">
    <property type="entry name" value="P CELL-TYPE AGGLUTINATION PROTEIN MAP4-LIKE-RELATED"/>
    <property type="match status" value="1"/>
</dbReference>
<name>A0A0H2QYY1_9AGAM</name>
<dbReference type="InterPro" id="IPR052925">
    <property type="entry name" value="Phage_Integrase-like_Recomb"/>
</dbReference>
<dbReference type="EMBL" id="KQ086435">
    <property type="protein sequence ID" value="KLO04780.1"/>
    <property type="molecule type" value="Genomic_DNA"/>
</dbReference>
<evidence type="ECO:0008006" key="3">
    <source>
        <dbReference type="Google" id="ProtNLM"/>
    </source>
</evidence>
<dbReference type="InterPro" id="IPR013762">
    <property type="entry name" value="Integrase-like_cat_sf"/>
</dbReference>
<gene>
    <name evidence="1" type="ORF">SCHPADRAFT_840208</name>
</gene>
<keyword evidence="2" id="KW-1185">Reference proteome</keyword>
<dbReference type="STRING" id="27342.A0A0H2QYY1"/>
<dbReference type="OrthoDB" id="5598396at2759"/>
<dbReference type="Proteomes" id="UP000053477">
    <property type="component" value="Unassembled WGS sequence"/>
</dbReference>
<reference evidence="1 2" key="1">
    <citation type="submission" date="2015-04" db="EMBL/GenBank/DDBJ databases">
        <title>Complete genome sequence of Schizopora paradoxa KUC8140, a cosmopolitan wood degrader in East Asia.</title>
        <authorList>
            <consortium name="DOE Joint Genome Institute"/>
            <person name="Min B."/>
            <person name="Park H."/>
            <person name="Jang Y."/>
            <person name="Kim J.-J."/>
            <person name="Kim K.H."/>
            <person name="Pangilinan J."/>
            <person name="Lipzen A."/>
            <person name="Riley R."/>
            <person name="Grigoriev I.V."/>
            <person name="Spatafora J.W."/>
            <person name="Choi I.-G."/>
        </authorList>
    </citation>
    <scope>NUCLEOTIDE SEQUENCE [LARGE SCALE GENOMIC DNA]</scope>
    <source>
        <strain evidence="1 2">KUC8140</strain>
    </source>
</reference>